<dbReference type="AlphaFoldDB" id="A0A2T0LBF1"/>
<comment type="caution">
    <text evidence="1">The sequence shown here is derived from an EMBL/GenBank/DDBJ whole genome shotgun (WGS) entry which is preliminary data.</text>
</comment>
<dbReference type="SUPFAM" id="SSF56112">
    <property type="entry name" value="Protein kinase-like (PK-like)"/>
    <property type="match status" value="1"/>
</dbReference>
<evidence type="ECO:0008006" key="3">
    <source>
        <dbReference type="Google" id="ProtNLM"/>
    </source>
</evidence>
<reference evidence="1 2" key="1">
    <citation type="submission" date="2018-03" db="EMBL/GenBank/DDBJ databases">
        <title>Genomic Encyclopedia of Archaeal and Bacterial Type Strains, Phase II (KMG-II): from individual species to whole genera.</title>
        <authorList>
            <person name="Goeker M."/>
        </authorList>
    </citation>
    <scope>NUCLEOTIDE SEQUENCE [LARGE SCALE GENOMIC DNA]</scope>
    <source>
        <strain evidence="1 2">DSM 44946</strain>
    </source>
</reference>
<dbReference type="InterPro" id="IPR011009">
    <property type="entry name" value="Kinase-like_dom_sf"/>
</dbReference>
<proteinExistence type="predicted"/>
<name>A0A2T0LBF1_9BACL</name>
<sequence>MIIKGKGEKIRGRYRVIEAFPFVEGMLYYVEEEEGDLLRTCFVHAIDGLSGIDVDELRISRHEDILFPLQDAFVEEGALYQVFRRLEGTLLAHSIEKDGPLPLDEALWILHGVSNQLLRLYELGQFAVVHPQNILITSGKAIRFIYGGPVALMPGWIGGEEAGGLSQRRSFDTFAVGALGYALLTGKRFTSQAPNPAPIRTFRSDVSPVLEKWVMRACSLDPSARPPLVRMSEVFQRTAAATSVEY</sequence>
<dbReference type="Gene3D" id="1.10.510.10">
    <property type="entry name" value="Transferase(Phosphotransferase) domain 1"/>
    <property type="match status" value="1"/>
</dbReference>
<dbReference type="EMBL" id="PVNE01000027">
    <property type="protein sequence ID" value="PRX39238.1"/>
    <property type="molecule type" value="Genomic_DNA"/>
</dbReference>
<accession>A0A2T0LBF1</accession>
<dbReference type="Proteomes" id="UP000237797">
    <property type="component" value="Unassembled WGS sequence"/>
</dbReference>
<dbReference type="RefSeq" id="WP_106346240.1">
    <property type="nucleotide sequence ID" value="NZ_PVNE01000027.1"/>
</dbReference>
<gene>
    <name evidence="1" type="ORF">CLV97_12720</name>
</gene>
<evidence type="ECO:0000313" key="2">
    <source>
        <dbReference type="Proteomes" id="UP000237797"/>
    </source>
</evidence>
<protein>
    <recommendedName>
        <fullName evidence="3">Protein kinase domain-containing protein</fullName>
    </recommendedName>
</protein>
<dbReference type="OrthoDB" id="2986993at2"/>
<evidence type="ECO:0000313" key="1">
    <source>
        <dbReference type="EMBL" id="PRX39238.1"/>
    </source>
</evidence>
<keyword evidence="2" id="KW-1185">Reference proteome</keyword>
<organism evidence="1 2">
    <name type="scientific">Planifilum fimeticola</name>
    <dbReference type="NCBI Taxonomy" id="201975"/>
    <lineage>
        <taxon>Bacteria</taxon>
        <taxon>Bacillati</taxon>
        <taxon>Bacillota</taxon>
        <taxon>Bacilli</taxon>
        <taxon>Bacillales</taxon>
        <taxon>Thermoactinomycetaceae</taxon>
        <taxon>Planifilum</taxon>
    </lineage>
</organism>